<dbReference type="AlphaFoldDB" id="A0AA88AAX1"/>
<keyword evidence="3" id="KW-1185">Reference proteome</keyword>
<keyword evidence="1" id="KW-0732">Signal</keyword>
<dbReference type="Proteomes" id="UP001187192">
    <property type="component" value="Unassembled WGS sequence"/>
</dbReference>
<evidence type="ECO:0000313" key="3">
    <source>
        <dbReference type="Proteomes" id="UP001187192"/>
    </source>
</evidence>
<gene>
    <name evidence="2" type="ORF">TIFTF001_017585</name>
</gene>
<comment type="caution">
    <text evidence="2">The sequence shown here is derived from an EMBL/GenBank/DDBJ whole genome shotgun (WGS) entry which is preliminary data.</text>
</comment>
<feature type="chain" id="PRO_5041653896" evidence="1">
    <location>
        <begin position="18"/>
        <end position="98"/>
    </location>
</feature>
<evidence type="ECO:0000256" key="1">
    <source>
        <dbReference type="SAM" id="SignalP"/>
    </source>
</evidence>
<name>A0AA88AAX1_FICCA</name>
<protein>
    <submittedName>
        <fullName evidence="2">Uncharacterized protein</fullName>
    </submittedName>
</protein>
<accession>A0AA88AAX1</accession>
<evidence type="ECO:0000313" key="2">
    <source>
        <dbReference type="EMBL" id="GMN48405.1"/>
    </source>
</evidence>
<feature type="signal peptide" evidence="1">
    <location>
        <begin position="1"/>
        <end position="17"/>
    </location>
</feature>
<organism evidence="2 3">
    <name type="scientific">Ficus carica</name>
    <name type="common">Common fig</name>
    <dbReference type="NCBI Taxonomy" id="3494"/>
    <lineage>
        <taxon>Eukaryota</taxon>
        <taxon>Viridiplantae</taxon>
        <taxon>Streptophyta</taxon>
        <taxon>Embryophyta</taxon>
        <taxon>Tracheophyta</taxon>
        <taxon>Spermatophyta</taxon>
        <taxon>Magnoliopsida</taxon>
        <taxon>eudicotyledons</taxon>
        <taxon>Gunneridae</taxon>
        <taxon>Pentapetalae</taxon>
        <taxon>rosids</taxon>
        <taxon>fabids</taxon>
        <taxon>Rosales</taxon>
        <taxon>Moraceae</taxon>
        <taxon>Ficeae</taxon>
        <taxon>Ficus</taxon>
    </lineage>
</organism>
<sequence length="98" mass="11026">MALKILVVLVLKHLSKDVGRLCRIPTPPLVPPNLILETRAIAKIATTPENHKPNRRRTPPFSVDCESPSKIYRFRAISHPNSAIELQRPSPVKLIFTT</sequence>
<reference evidence="2" key="1">
    <citation type="submission" date="2023-07" db="EMBL/GenBank/DDBJ databases">
        <title>draft genome sequence of fig (Ficus carica).</title>
        <authorList>
            <person name="Takahashi T."/>
            <person name="Nishimura K."/>
        </authorList>
    </citation>
    <scope>NUCLEOTIDE SEQUENCE</scope>
</reference>
<dbReference type="EMBL" id="BTGU01000028">
    <property type="protein sequence ID" value="GMN48405.1"/>
    <property type="molecule type" value="Genomic_DNA"/>
</dbReference>
<proteinExistence type="predicted"/>